<name>A0A1C7M9B6_GRIFR</name>
<evidence type="ECO:0000313" key="2">
    <source>
        <dbReference type="Proteomes" id="UP000092993"/>
    </source>
</evidence>
<comment type="caution">
    <text evidence="1">The sequence shown here is derived from an EMBL/GenBank/DDBJ whole genome shotgun (WGS) entry which is preliminary data.</text>
</comment>
<organism evidence="1 2">
    <name type="scientific">Grifola frondosa</name>
    <name type="common">Maitake</name>
    <name type="synonym">Polyporus frondosus</name>
    <dbReference type="NCBI Taxonomy" id="5627"/>
    <lineage>
        <taxon>Eukaryota</taxon>
        <taxon>Fungi</taxon>
        <taxon>Dikarya</taxon>
        <taxon>Basidiomycota</taxon>
        <taxon>Agaricomycotina</taxon>
        <taxon>Agaricomycetes</taxon>
        <taxon>Polyporales</taxon>
        <taxon>Grifolaceae</taxon>
        <taxon>Grifola</taxon>
    </lineage>
</organism>
<evidence type="ECO:0000313" key="1">
    <source>
        <dbReference type="EMBL" id="OBZ73448.1"/>
    </source>
</evidence>
<sequence length="132" mass="14210">MSDHTMDCHAPSVARNQFAIAEIGEHPLVSGTLPDSRRGSCRYIGAVLPAAVASSARDTTFVVDVPFRTIVGRLGRQHLVAVARLHNKWPDSPEAVGVVVKFGDVVSIGCVPVTPLERGDTNRLGYFIRSMS</sequence>
<keyword evidence="2" id="KW-1185">Reference proteome</keyword>
<accession>A0A1C7M9B6</accession>
<dbReference type="Proteomes" id="UP000092993">
    <property type="component" value="Unassembled WGS sequence"/>
</dbReference>
<gene>
    <name evidence="1" type="ORF">A0H81_06666</name>
</gene>
<protein>
    <submittedName>
        <fullName evidence="1">Uncharacterized protein</fullName>
    </submittedName>
</protein>
<dbReference type="AlphaFoldDB" id="A0A1C7M9B6"/>
<dbReference type="EMBL" id="LUGG01000007">
    <property type="protein sequence ID" value="OBZ73448.1"/>
    <property type="molecule type" value="Genomic_DNA"/>
</dbReference>
<reference evidence="1 2" key="1">
    <citation type="submission" date="2016-03" db="EMBL/GenBank/DDBJ databases">
        <title>Whole genome sequencing of Grifola frondosa 9006-11.</title>
        <authorList>
            <person name="Min B."/>
            <person name="Park H."/>
            <person name="Kim J.-G."/>
            <person name="Cho H."/>
            <person name="Oh Y.-L."/>
            <person name="Kong W.-S."/>
            <person name="Choi I.-G."/>
        </authorList>
    </citation>
    <scope>NUCLEOTIDE SEQUENCE [LARGE SCALE GENOMIC DNA]</scope>
    <source>
        <strain evidence="1 2">9006-11</strain>
    </source>
</reference>
<proteinExistence type="predicted"/>